<dbReference type="GO" id="GO:0008967">
    <property type="term" value="F:phosphoglycolate phosphatase activity"/>
    <property type="evidence" value="ECO:0007669"/>
    <property type="project" value="TreeGrafter"/>
</dbReference>
<dbReference type="InterPro" id="IPR036412">
    <property type="entry name" value="HAD-like_sf"/>
</dbReference>
<dbReference type="AlphaFoldDB" id="A0A7W7BSB1"/>
<dbReference type="Proteomes" id="UP000573729">
    <property type="component" value="Unassembled WGS sequence"/>
</dbReference>
<comment type="caution">
    <text evidence="2">The sequence shown here is derived from an EMBL/GenBank/DDBJ whole genome shotgun (WGS) entry which is preliminary data.</text>
</comment>
<evidence type="ECO:0000313" key="3">
    <source>
        <dbReference type="Proteomes" id="UP000573729"/>
    </source>
</evidence>
<evidence type="ECO:0000256" key="1">
    <source>
        <dbReference type="SAM" id="MobiDB-lite"/>
    </source>
</evidence>
<keyword evidence="3" id="KW-1185">Reference proteome</keyword>
<organism evidence="2 3">
    <name type="scientific">Microbacterium marinum</name>
    <dbReference type="NCBI Taxonomy" id="421115"/>
    <lineage>
        <taxon>Bacteria</taxon>
        <taxon>Bacillati</taxon>
        <taxon>Actinomycetota</taxon>
        <taxon>Actinomycetes</taxon>
        <taxon>Micrococcales</taxon>
        <taxon>Microbacteriaceae</taxon>
        <taxon>Microbacterium</taxon>
    </lineage>
</organism>
<dbReference type="Gene3D" id="3.40.50.1000">
    <property type="entry name" value="HAD superfamily/HAD-like"/>
    <property type="match status" value="1"/>
</dbReference>
<dbReference type="Pfam" id="PF00702">
    <property type="entry name" value="Hydrolase"/>
    <property type="match status" value="1"/>
</dbReference>
<dbReference type="GO" id="GO:0005829">
    <property type="term" value="C:cytosol"/>
    <property type="evidence" value="ECO:0007669"/>
    <property type="project" value="TreeGrafter"/>
</dbReference>
<accession>A0A7W7BSB1</accession>
<feature type="region of interest" description="Disordered" evidence="1">
    <location>
        <begin position="241"/>
        <end position="272"/>
    </location>
</feature>
<dbReference type="EMBL" id="JACHMD010000001">
    <property type="protein sequence ID" value="MBB4667930.1"/>
    <property type="molecule type" value="Genomic_DNA"/>
</dbReference>
<gene>
    <name evidence="2" type="ORF">BKA24_002639</name>
</gene>
<sequence>MLDPFAEGPSAPRALLLDADGVVFAPMVHRDTIRVLTEQVVRRLTTAAIEHDVDRVRGALEHGLRAISERDATLRHRRVPREVPAETVAAVLTAELDADARSALLRDAAALSGDLDAALWQRDPRPQAVEAIAVAHSRGIPVALIGDAPPGHRRRALLSAGSLSPMVTAQVFSEEVGVRRPHPRSIEVAAALLGVHPVDAWYVGSHPRRDLLAARRAGVGHVLAVRDESDVATLVAALRDSPAPRTRPRTPRRGTLLTSDESDAADEIDDVA</sequence>
<dbReference type="SFLD" id="SFLDS00003">
    <property type="entry name" value="Haloacid_Dehalogenase"/>
    <property type="match status" value="1"/>
</dbReference>
<feature type="compositionally biased region" description="Acidic residues" evidence="1">
    <location>
        <begin position="260"/>
        <end position="272"/>
    </location>
</feature>
<evidence type="ECO:0000313" key="2">
    <source>
        <dbReference type="EMBL" id="MBB4667930.1"/>
    </source>
</evidence>
<proteinExistence type="predicted"/>
<dbReference type="PANTHER" id="PTHR43434:SF1">
    <property type="entry name" value="PHOSPHOGLYCOLATE PHOSPHATASE"/>
    <property type="match status" value="1"/>
</dbReference>
<dbReference type="SFLD" id="SFLDG01129">
    <property type="entry name" value="C1.5:_HAD__Beta-PGM__Phosphata"/>
    <property type="match status" value="1"/>
</dbReference>
<dbReference type="PANTHER" id="PTHR43434">
    <property type="entry name" value="PHOSPHOGLYCOLATE PHOSPHATASE"/>
    <property type="match status" value="1"/>
</dbReference>
<dbReference type="SUPFAM" id="SSF56784">
    <property type="entry name" value="HAD-like"/>
    <property type="match status" value="1"/>
</dbReference>
<dbReference type="GO" id="GO:0006281">
    <property type="term" value="P:DNA repair"/>
    <property type="evidence" value="ECO:0007669"/>
    <property type="project" value="TreeGrafter"/>
</dbReference>
<dbReference type="InterPro" id="IPR023214">
    <property type="entry name" value="HAD_sf"/>
</dbReference>
<protein>
    <submittedName>
        <fullName evidence="2">FMN phosphatase YigB (HAD superfamily)</fullName>
    </submittedName>
</protein>
<dbReference type="InterPro" id="IPR050155">
    <property type="entry name" value="HAD-like_hydrolase_sf"/>
</dbReference>
<name>A0A7W7BSB1_9MICO</name>
<reference evidence="2 3" key="1">
    <citation type="submission" date="2020-08" db="EMBL/GenBank/DDBJ databases">
        <title>Sequencing the genomes of 1000 actinobacteria strains.</title>
        <authorList>
            <person name="Klenk H.-P."/>
        </authorList>
    </citation>
    <scope>NUCLEOTIDE SEQUENCE [LARGE SCALE GENOMIC DNA]</scope>
    <source>
        <strain evidence="2 3">DSM 24947</strain>
    </source>
</reference>
<dbReference type="RefSeq" id="WP_184219085.1">
    <property type="nucleotide sequence ID" value="NZ_JACHMD010000001.1"/>
</dbReference>